<gene>
    <name evidence="1" type="ORF">LSINAPIS_LOCUS9918</name>
</gene>
<sequence>MMDISDEEETGKKCYKYPHKLTGNLNLVYNSANSMLCLWNRYQIFIHEGFNLKEATKTIFPEFQIKQTLISSNYLVCLDWDRNIQIISMKFKHSAQKRLKSSMRNIEQNILKIEQFGEDIIAVKYENNEYFLCLLKPNLDLQLPKIFKITHTTDIPRNIATKILFLVHALHNLQFNTVKEVFGRKDSNGKNYYVIIITFDRRTIFGCVFNPDHNEELKLLKLYQCQIEINDIKILNRNNPEIIIGLSTGTIIQLTLDVNRTCKIFHLNTCIEKFVEINDCLIYTDNKTLWRAENIFTDEVVFKEFFVKQVIDDDASYLKNNTEDVCSADNFLDNDGYVQSIMDEIEKMETLARKVTDEKNYITTLAIANRNDVMDNVLKYKVTVYDHFEDIVADDKTMFADDCKDIFDNSMFYLLVNITSTTLQQNFSEILSNYVGDFRIHITLFSDDSVLKTTSVKVPDQLKKLDLIVTLKTRSIDERIFLNLQLVTQIPGVLDEKQKIWACLHRKNIEIKSENFVRIKSARRCLYLKNKRPPFEDLIFKTVNGQYGTIFEFSSKPKGLQDDCTYFIKLPVNYVDVFKSIVTFKEHFHTKKAAHFLEQTCNDKFLKARSAVSFDVANVKLQTEILNDGFFPPVLKVSSRNIKIALDFRNFFSNLFHKHLVGSAREMVVKYSLYAATENIQKTIKECLEKGKDFKDFMKVHETFQRHIIGDLPI</sequence>
<evidence type="ECO:0000313" key="1">
    <source>
        <dbReference type="EMBL" id="VVC98951.1"/>
    </source>
</evidence>
<accession>A0A5E4QMW1</accession>
<protein>
    <submittedName>
        <fullName evidence="1">Uncharacterized protein</fullName>
    </submittedName>
</protein>
<dbReference type="EMBL" id="FZQP02003889">
    <property type="protein sequence ID" value="VVC98951.1"/>
    <property type="molecule type" value="Genomic_DNA"/>
</dbReference>
<dbReference type="AlphaFoldDB" id="A0A5E4QMW1"/>
<name>A0A5E4QMW1_9NEOP</name>
<evidence type="ECO:0000313" key="2">
    <source>
        <dbReference type="Proteomes" id="UP000324832"/>
    </source>
</evidence>
<organism evidence="1 2">
    <name type="scientific">Leptidea sinapis</name>
    <dbReference type="NCBI Taxonomy" id="189913"/>
    <lineage>
        <taxon>Eukaryota</taxon>
        <taxon>Metazoa</taxon>
        <taxon>Ecdysozoa</taxon>
        <taxon>Arthropoda</taxon>
        <taxon>Hexapoda</taxon>
        <taxon>Insecta</taxon>
        <taxon>Pterygota</taxon>
        <taxon>Neoptera</taxon>
        <taxon>Endopterygota</taxon>
        <taxon>Lepidoptera</taxon>
        <taxon>Glossata</taxon>
        <taxon>Ditrysia</taxon>
        <taxon>Papilionoidea</taxon>
        <taxon>Pieridae</taxon>
        <taxon>Dismorphiinae</taxon>
        <taxon>Leptidea</taxon>
    </lineage>
</organism>
<reference evidence="1 2" key="1">
    <citation type="submission" date="2017-07" db="EMBL/GenBank/DDBJ databases">
        <authorList>
            <person name="Talla V."/>
            <person name="Backstrom N."/>
        </authorList>
    </citation>
    <scope>NUCLEOTIDE SEQUENCE [LARGE SCALE GENOMIC DNA]</scope>
</reference>
<dbReference type="Proteomes" id="UP000324832">
    <property type="component" value="Unassembled WGS sequence"/>
</dbReference>
<keyword evidence="2" id="KW-1185">Reference proteome</keyword>
<proteinExistence type="predicted"/>